<protein>
    <submittedName>
        <fullName evidence="18">Membrane carboxypeptidase</fullName>
        <ecNumber evidence="18">2.4.1.129</ecNumber>
    </submittedName>
</protein>
<evidence type="ECO:0000256" key="2">
    <source>
        <dbReference type="ARBA" id="ARBA00007090"/>
    </source>
</evidence>
<keyword evidence="10" id="KW-0573">Peptidoglycan synthesis</keyword>
<evidence type="ECO:0000256" key="11">
    <source>
        <dbReference type="ARBA" id="ARBA00023268"/>
    </source>
</evidence>
<comment type="catalytic activity">
    <reaction evidence="13">
        <text>Preferential cleavage: (Ac)2-L-Lys-D-Ala-|-D-Ala. Also transpeptidation of peptidyl-alanyl moieties that are N-acyl substituents of D-alanine.</text>
        <dbReference type="EC" id="3.4.16.4"/>
    </reaction>
</comment>
<keyword evidence="12" id="KW-0961">Cell wall biogenesis/degradation</keyword>
<dbReference type="EMBL" id="JSWE01000180">
    <property type="protein sequence ID" value="KIE04595.1"/>
    <property type="molecule type" value="Genomic_DNA"/>
</dbReference>
<dbReference type="PATRIC" id="fig|86105.3.peg.1613"/>
<dbReference type="GO" id="GO:0030288">
    <property type="term" value="C:outer membrane-bounded periplasmic space"/>
    <property type="evidence" value="ECO:0007669"/>
    <property type="project" value="TreeGrafter"/>
</dbReference>
<keyword evidence="9" id="KW-0133">Cell shape</keyword>
<evidence type="ECO:0000256" key="3">
    <source>
        <dbReference type="ARBA" id="ARBA00007739"/>
    </source>
</evidence>
<dbReference type="PANTHER" id="PTHR32282:SF33">
    <property type="entry name" value="PEPTIDOGLYCAN GLYCOSYLTRANSFERASE"/>
    <property type="match status" value="1"/>
</dbReference>
<dbReference type="SUPFAM" id="SSF53955">
    <property type="entry name" value="Lysozyme-like"/>
    <property type="match status" value="1"/>
</dbReference>
<name>A0A0C1QX60_9RICK</name>
<keyword evidence="7 18" id="KW-0808">Transferase</keyword>
<comment type="catalytic activity">
    <reaction evidence="14">
        <text>[GlcNAc-(1-&gt;4)-Mur2Ac(oyl-L-Ala-gamma-D-Glu-L-Lys-D-Ala-D-Ala)](n)-di-trans,octa-cis-undecaprenyl diphosphate + beta-D-GlcNAc-(1-&gt;4)-Mur2Ac(oyl-L-Ala-gamma-D-Glu-L-Lys-D-Ala-D-Ala)-di-trans,octa-cis-undecaprenyl diphosphate = [GlcNAc-(1-&gt;4)-Mur2Ac(oyl-L-Ala-gamma-D-Glu-L-Lys-D-Ala-D-Ala)](n+1)-di-trans,octa-cis-undecaprenyl diphosphate + di-trans,octa-cis-undecaprenyl diphosphate + H(+)</text>
        <dbReference type="Rhea" id="RHEA:23708"/>
        <dbReference type="Rhea" id="RHEA-COMP:9602"/>
        <dbReference type="Rhea" id="RHEA-COMP:9603"/>
        <dbReference type="ChEBI" id="CHEBI:15378"/>
        <dbReference type="ChEBI" id="CHEBI:58405"/>
        <dbReference type="ChEBI" id="CHEBI:60033"/>
        <dbReference type="ChEBI" id="CHEBI:78435"/>
        <dbReference type="EC" id="2.4.99.28"/>
    </reaction>
</comment>
<keyword evidence="11" id="KW-0511">Multifunctional enzyme</keyword>
<keyword evidence="8" id="KW-0378">Hydrolase</keyword>
<feature type="transmembrane region" description="Helical" evidence="15">
    <location>
        <begin position="24"/>
        <end position="50"/>
    </location>
</feature>
<evidence type="ECO:0000256" key="5">
    <source>
        <dbReference type="ARBA" id="ARBA00022670"/>
    </source>
</evidence>
<proteinExistence type="inferred from homology"/>
<dbReference type="FunFam" id="1.10.3810.10:FF:000001">
    <property type="entry name" value="Penicillin-binding protein 1A"/>
    <property type="match status" value="1"/>
</dbReference>
<sequence length="655" mass="73452">MKMTKKKKPYKKKASSKKSFKKRVIILFFKVGFVISLICVSLILLIIAYYSSDLPNIAQVYEFKKQPSFTVLDRNGRILANYGDLQGRDLKFEQIPKTLIQAVVAIEDRRFFEHQGVDVWGIIRAIYRNKKAGKVVQGGSTITQQLAKIAFLTPEKTFKRKIQEALIAIKLEKKYSKKEIMRLYLNRVYLGKGNFGVDAAAKFYFGKYIEKVSLYEAAILAGMLKAPSKYAPANNHELSIKRAKQVLSAMEEENYITHTDIKKAIPPLIMERGNARGALQNPYFSDYVIEQLPLYLTANNQDVKIYTTLDLNLQKRLEEAILENMKNAKSKSNASEAAAVAINRRGEIVALVGGVSYNKSQFNRATSAKRQPGSAFKLFVYLTALENGYSKESIVIDSPIKINKWSPRNFSRQYLGEVILEEAFAKSINTVAVKLSESLGREKVINTAGKLGIKDKMKNLPSIALGSEVTSLLDLSGSYSIVANGGYNIRPYAVLKITDRSGKVLYLNKNNSYKKVISDSANQQIKHMLAKVIQNGTGKKAHIAGAEVFGKTGTTQDYRDACFIGFTDYLTVGVWVGNDDNTSMKRVMGGGLPAEIWKDFMKKNVEKNHGTIWKKVENIGNEKKSNSIMNFLSSVFNKKEKGETIDSIIEKNTKK</sequence>
<comment type="caution">
    <text evidence="18">The sequence shown here is derived from an EMBL/GenBank/DDBJ whole genome shotgun (WGS) entry which is preliminary data.</text>
</comment>
<evidence type="ECO:0000256" key="12">
    <source>
        <dbReference type="ARBA" id="ARBA00023316"/>
    </source>
</evidence>
<keyword evidence="6 18" id="KW-0328">Glycosyltransferase</keyword>
<dbReference type="InterPro" id="IPR012338">
    <property type="entry name" value="Beta-lactam/transpept-like"/>
</dbReference>
<dbReference type="Pfam" id="PF00912">
    <property type="entry name" value="Transgly"/>
    <property type="match status" value="1"/>
</dbReference>
<dbReference type="GO" id="GO:0008360">
    <property type="term" value="P:regulation of cell shape"/>
    <property type="evidence" value="ECO:0007669"/>
    <property type="project" value="UniProtKB-KW"/>
</dbReference>
<dbReference type="GO" id="GO:0009252">
    <property type="term" value="P:peptidoglycan biosynthetic process"/>
    <property type="evidence" value="ECO:0007669"/>
    <property type="project" value="UniProtKB-UniPathway"/>
</dbReference>
<dbReference type="PANTHER" id="PTHR32282">
    <property type="entry name" value="BINDING PROTEIN TRANSPEPTIDASE, PUTATIVE-RELATED"/>
    <property type="match status" value="1"/>
</dbReference>
<dbReference type="UniPathway" id="UPA00219"/>
<dbReference type="Gene3D" id="3.40.710.10">
    <property type="entry name" value="DD-peptidase/beta-lactamase superfamily"/>
    <property type="match status" value="1"/>
</dbReference>
<organism evidence="18 19">
    <name type="scientific">Candidatus Jidaibacter acanthamoebae</name>
    <dbReference type="NCBI Taxonomy" id="86105"/>
    <lineage>
        <taxon>Bacteria</taxon>
        <taxon>Pseudomonadati</taxon>
        <taxon>Pseudomonadota</taxon>
        <taxon>Alphaproteobacteria</taxon>
        <taxon>Rickettsiales</taxon>
        <taxon>Candidatus Midichloriaceae</taxon>
        <taxon>Candidatus Jidaibacter</taxon>
    </lineage>
</organism>
<dbReference type="GO" id="GO:0008955">
    <property type="term" value="F:peptidoglycan glycosyltransferase activity"/>
    <property type="evidence" value="ECO:0007669"/>
    <property type="project" value="UniProtKB-EC"/>
</dbReference>
<keyword evidence="15" id="KW-1133">Transmembrane helix</keyword>
<comment type="similarity">
    <text evidence="3">In the N-terminal section; belongs to the glycosyltransferase 51 family.</text>
</comment>
<feature type="domain" description="Penicillin-binding protein transpeptidase" evidence="16">
    <location>
        <begin position="338"/>
        <end position="600"/>
    </location>
</feature>
<keyword evidence="19" id="KW-1185">Reference proteome</keyword>
<evidence type="ECO:0000313" key="19">
    <source>
        <dbReference type="Proteomes" id="UP000031258"/>
    </source>
</evidence>
<dbReference type="GO" id="GO:0009002">
    <property type="term" value="F:serine-type D-Ala-D-Ala carboxypeptidase activity"/>
    <property type="evidence" value="ECO:0007669"/>
    <property type="project" value="UniProtKB-EC"/>
</dbReference>
<evidence type="ECO:0000259" key="17">
    <source>
        <dbReference type="Pfam" id="PF00912"/>
    </source>
</evidence>
<dbReference type="GO" id="GO:0071555">
    <property type="term" value="P:cell wall organization"/>
    <property type="evidence" value="ECO:0007669"/>
    <property type="project" value="UniProtKB-KW"/>
</dbReference>
<dbReference type="NCBIfam" id="TIGR02074">
    <property type="entry name" value="PBP_1a_fam"/>
    <property type="match status" value="1"/>
</dbReference>
<comment type="similarity">
    <text evidence="2">In the C-terminal section; belongs to the transpeptidase family.</text>
</comment>
<dbReference type="InterPro" id="IPR001264">
    <property type="entry name" value="Glyco_trans_51"/>
</dbReference>
<accession>A0A0C1QX60</accession>
<evidence type="ECO:0000256" key="6">
    <source>
        <dbReference type="ARBA" id="ARBA00022676"/>
    </source>
</evidence>
<keyword evidence="15" id="KW-0472">Membrane</keyword>
<evidence type="ECO:0000256" key="7">
    <source>
        <dbReference type="ARBA" id="ARBA00022679"/>
    </source>
</evidence>
<keyword evidence="4 18" id="KW-0121">Carboxypeptidase</keyword>
<evidence type="ECO:0000259" key="16">
    <source>
        <dbReference type="Pfam" id="PF00905"/>
    </source>
</evidence>
<dbReference type="EC" id="2.4.1.129" evidence="18"/>
<evidence type="ECO:0000256" key="1">
    <source>
        <dbReference type="ARBA" id="ARBA00004752"/>
    </source>
</evidence>
<evidence type="ECO:0000313" key="18">
    <source>
        <dbReference type="EMBL" id="KIE04595.1"/>
    </source>
</evidence>
<keyword evidence="5" id="KW-0645">Protease</keyword>
<dbReference type="GO" id="GO:0006508">
    <property type="term" value="P:proteolysis"/>
    <property type="evidence" value="ECO:0007669"/>
    <property type="project" value="UniProtKB-KW"/>
</dbReference>
<dbReference type="InterPro" id="IPR036950">
    <property type="entry name" value="PBP_transglycosylase"/>
</dbReference>
<evidence type="ECO:0000256" key="15">
    <source>
        <dbReference type="SAM" id="Phobius"/>
    </source>
</evidence>
<dbReference type="GO" id="GO:0008658">
    <property type="term" value="F:penicillin binding"/>
    <property type="evidence" value="ECO:0007669"/>
    <property type="project" value="InterPro"/>
</dbReference>
<keyword evidence="15" id="KW-0812">Transmembrane</keyword>
<dbReference type="Pfam" id="PF00905">
    <property type="entry name" value="Transpeptidase"/>
    <property type="match status" value="1"/>
</dbReference>
<evidence type="ECO:0000256" key="8">
    <source>
        <dbReference type="ARBA" id="ARBA00022801"/>
    </source>
</evidence>
<dbReference type="InterPro" id="IPR023346">
    <property type="entry name" value="Lysozyme-like_dom_sf"/>
</dbReference>
<dbReference type="AlphaFoldDB" id="A0A0C1QX60"/>
<evidence type="ECO:0000256" key="14">
    <source>
        <dbReference type="ARBA" id="ARBA00049902"/>
    </source>
</evidence>
<evidence type="ECO:0000256" key="10">
    <source>
        <dbReference type="ARBA" id="ARBA00022984"/>
    </source>
</evidence>
<reference evidence="18 19" key="1">
    <citation type="submission" date="2014-11" db="EMBL/GenBank/DDBJ databases">
        <title>A Rickettsiales Symbiont of Amoebae With Ancient Features.</title>
        <authorList>
            <person name="Schulz F."/>
            <person name="Martijn J."/>
            <person name="Wascher F."/>
            <person name="Kostanjsek R."/>
            <person name="Ettema T.J."/>
            <person name="Horn M."/>
        </authorList>
    </citation>
    <scope>NUCLEOTIDE SEQUENCE [LARGE SCALE GENOMIC DNA]</scope>
    <source>
        <strain evidence="18 19">UWC36</strain>
    </source>
</reference>
<feature type="domain" description="Glycosyl transferase family 51" evidence="17">
    <location>
        <begin position="77"/>
        <end position="250"/>
    </location>
</feature>
<dbReference type="SUPFAM" id="SSF56601">
    <property type="entry name" value="beta-lactamase/transpeptidase-like"/>
    <property type="match status" value="1"/>
</dbReference>
<comment type="pathway">
    <text evidence="1">Cell wall biogenesis; peptidoglycan biosynthesis.</text>
</comment>
<dbReference type="STRING" id="86105.NF27_HJ00480"/>
<gene>
    <name evidence="18" type="primary">mrcB_2</name>
    <name evidence="18" type="ORF">NF27_HJ00480</name>
</gene>
<dbReference type="InterPro" id="IPR050396">
    <property type="entry name" value="Glycosyltr_51/Transpeptidase"/>
</dbReference>
<dbReference type="Proteomes" id="UP000031258">
    <property type="component" value="Unassembled WGS sequence"/>
</dbReference>
<dbReference type="InterPro" id="IPR001460">
    <property type="entry name" value="PCN-bd_Tpept"/>
</dbReference>
<evidence type="ECO:0000256" key="4">
    <source>
        <dbReference type="ARBA" id="ARBA00022645"/>
    </source>
</evidence>
<dbReference type="Gene3D" id="1.10.3810.10">
    <property type="entry name" value="Biosynthetic peptidoglycan transglycosylase-like"/>
    <property type="match status" value="1"/>
</dbReference>
<evidence type="ECO:0000256" key="13">
    <source>
        <dbReference type="ARBA" id="ARBA00034000"/>
    </source>
</evidence>
<evidence type="ECO:0000256" key="9">
    <source>
        <dbReference type="ARBA" id="ARBA00022960"/>
    </source>
</evidence>